<evidence type="ECO:0000313" key="14">
    <source>
        <dbReference type="EMBL" id="CAF2751976.1"/>
    </source>
</evidence>
<dbReference type="GO" id="GO:0005737">
    <property type="term" value="C:cytoplasm"/>
    <property type="evidence" value="ECO:0007669"/>
    <property type="project" value="TreeGrafter"/>
</dbReference>
<evidence type="ECO:0000313" key="15">
    <source>
        <dbReference type="Proteomes" id="UP000675881"/>
    </source>
</evidence>
<keyword evidence="15" id="KW-1185">Reference proteome</keyword>
<evidence type="ECO:0000256" key="8">
    <source>
        <dbReference type="ARBA" id="ARBA00023929"/>
    </source>
</evidence>
<dbReference type="EMBL" id="HG994580">
    <property type="protein sequence ID" value="CAF2751976.1"/>
    <property type="molecule type" value="Genomic_DNA"/>
</dbReference>
<dbReference type="Proteomes" id="UP000675881">
    <property type="component" value="Chromosome 1"/>
</dbReference>
<dbReference type="UniPathway" id="UPA00606"/>
<dbReference type="NCBIfam" id="TIGR01700">
    <property type="entry name" value="PNPH"/>
    <property type="match status" value="1"/>
</dbReference>
<accession>A0A7R8CDS0</accession>
<dbReference type="FunFam" id="3.40.50.1580:FF:000004">
    <property type="entry name" value="Purine nucleoside phosphorylase"/>
    <property type="match status" value="1"/>
</dbReference>
<comment type="catalytic activity">
    <reaction evidence="9">
        <text>2'-deoxyinosine + phosphate = 2-deoxy-alpha-D-ribose 1-phosphate + hypoxanthine</text>
        <dbReference type="Rhea" id="RHEA:27750"/>
        <dbReference type="ChEBI" id="CHEBI:17368"/>
        <dbReference type="ChEBI" id="CHEBI:28997"/>
        <dbReference type="ChEBI" id="CHEBI:43474"/>
        <dbReference type="ChEBI" id="CHEBI:57259"/>
        <dbReference type="EC" id="2.4.2.1"/>
    </reaction>
</comment>
<protein>
    <recommendedName>
        <fullName evidence="4 11">Purine nucleoside phosphorylase</fullName>
        <ecNumber evidence="3 11">2.4.2.1</ecNumber>
    </recommendedName>
    <alternativeName>
        <fullName evidence="11">Inosine-guanosine phosphorylase</fullName>
    </alternativeName>
</protein>
<dbReference type="Gene3D" id="3.40.50.1580">
    <property type="entry name" value="Nucleoside phosphorylase domain"/>
    <property type="match status" value="1"/>
</dbReference>
<feature type="binding site" evidence="12">
    <location>
        <position position="83"/>
    </location>
    <ligand>
        <name>phosphate</name>
        <dbReference type="ChEBI" id="CHEBI:43474"/>
    </ligand>
</feature>
<dbReference type="EC" id="2.4.2.1" evidence="3 11"/>
<gene>
    <name evidence="14" type="ORF">LSAA_739</name>
</gene>
<evidence type="ECO:0000256" key="6">
    <source>
        <dbReference type="ARBA" id="ARBA00022679"/>
    </source>
</evidence>
<feature type="binding site" evidence="12">
    <location>
        <position position="240"/>
    </location>
    <ligand>
        <name>phosphate</name>
        <dbReference type="ChEBI" id="CHEBI:43474"/>
    </ligand>
</feature>
<dbReference type="InterPro" id="IPR011270">
    <property type="entry name" value="Pur_Nuc_Pase_Ino/Guo-sp"/>
</dbReference>
<dbReference type="InterPro" id="IPR000845">
    <property type="entry name" value="Nucleoside_phosphorylase_d"/>
</dbReference>
<comment type="function">
    <text evidence="11">The purine nucleoside phosphorylases catalyze the phosphorolytic breakdown of the N-glycosidic bond in the beta-(deoxy)ribonucleoside molecules, with the formation of the corresponding free purine bases and pentose-1-phosphate.</text>
</comment>
<dbReference type="SUPFAM" id="SSF53167">
    <property type="entry name" value="Purine and uridine phosphorylases"/>
    <property type="match status" value="1"/>
</dbReference>
<dbReference type="InterPro" id="IPR011268">
    <property type="entry name" value="Purine_phosphorylase"/>
</dbReference>
<feature type="domain" description="Nucleoside phosphorylase" evidence="13">
    <location>
        <begin position="45"/>
        <end position="291"/>
    </location>
</feature>
<dbReference type="NCBIfam" id="NF006054">
    <property type="entry name" value="PRK08202.1"/>
    <property type="match status" value="1"/>
</dbReference>
<feature type="binding site" evidence="12">
    <location>
        <position position="263"/>
    </location>
    <ligand>
        <name>a purine D-ribonucleoside</name>
        <dbReference type="ChEBI" id="CHEBI:142355"/>
    </ligand>
</feature>
<keyword evidence="5 11" id="KW-0328">Glycosyltransferase</keyword>
<sequence length="313" mass="34403">MLSVFQSSGNDRMQGSKSFTHNVMSYESVKESSDYILKHVPFKPKYGIICGSGLGSIGEAVKDPIIIKYESIPHFPNTTVGSHRSQMVFGILGGVRVMVMMGRFHFYEGHTIQTCSMPVRVMYLCGVETLISTNASGATNDKLNVGDFLIITDHINLLGFNGGQNPLAGEHDDRFGSRFVAMNQCYDSEYIEAAKAVSKRIGIESSVKTGIYAMTGGPSYETPAEVRTMKILGADSIGMSTVHENIVARQCGMRVFSLSLITNICVSCPESKESASHQEVMEVGQMRHLNLRTFIEGLLLEMESTSKIDSYVY</sequence>
<dbReference type="PANTHER" id="PTHR11904">
    <property type="entry name" value="METHYLTHIOADENOSINE/PURINE NUCLEOSIDE PHOSPHORYLASE"/>
    <property type="match status" value="1"/>
</dbReference>
<evidence type="ECO:0000256" key="4">
    <source>
        <dbReference type="ARBA" id="ARBA00013834"/>
    </source>
</evidence>
<evidence type="ECO:0000256" key="9">
    <source>
        <dbReference type="ARBA" id="ARBA00023950"/>
    </source>
</evidence>
<name>A0A7R8CDS0_LEPSM</name>
<dbReference type="GO" id="GO:0004731">
    <property type="term" value="F:purine-nucleoside phosphorylase activity"/>
    <property type="evidence" value="ECO:0007669"/>
    <property type="project" value="UniProtKB-EC"/>
</dbReference>
<feature type="binding site" evidence="12">
    <location>
        <position position="135"/>
    </location>
    <ligand>
        <name>phosphate</name>
        <dbReference type="ChEBI" id="CHEBI:43474"/>
    </ligand>
</feature>
<comment type="catalytic activity">
    <reaction evidence="7">
        <text>inosine + phosphate = alpha-D-ribose 1-phosphate + hypoxanthine</text>
        <dbReference type="Rhea" id="RHEA:27646"/>
        <dbReference type="ChEBI" id="CHEBI:17368"/>
        <dbReference type="ChEBI" id="CHEBI:17596"/>
        <dbReference type="ChEBI" id="CHEBI:43474"/>
        <dbReference type="ChEBI" id="CHEBI:57720"/>
        <dbReference type="EC" id="2.4.2.1"/>
    </reaction>
</comment>
<keyword evidence="6 11" id="KW-0808">Transferase</keyword>
<feature type="binding site" evidence="12">
    <location>
        <begin position="103"/>
        <end position="105"/>
    </location>
    <ligand>
        <name>phosphate</name>
        <dbReference type="ChEBI" id="CHEBI:43474"/>
    </ligand>
</feature>
<dbReference type="PIRSF" id="PIRSF000477">
    <property type="entry name" value="PurNPase"/>
    <property type="match status" value="1"/>
</dbReference>
<feature type="binding site" evidence="12">
    <location>
        <position position="221"/>
    </location>
    <ligand>
        <name>a purine D-ribonucleoside</name>
        <dbReference type="ChEBI" id="CHEBI:142355"/>
    </ligand>
</feature>
<dbReference type="OrthoDB" id="10261782at2759"/>
<evidence type="ECO:0000259" key="13">
    <source>
        <dbReference type="Pfam" id="PF01048"/>
    </source>
</evidence>
<evidence type="ECO:0000256" key="1">
    <source>
        <dbReference type="ARBA" id="ARBA00005058"/>
    </source>
</evidence>
<dbReference type="PANTHER" id="PTHR11904:SF9">
    <property type="entry name" value="PURINE NUCLEOSIDE PHOSPHORYLASE-RELATED"/>
    <property type="match status" value="1"/>
</dbReference>
<dbReference type="Pfam" id="PF01048">
    <property type="entry name" value="PNP_UDP_1"/>
    <property type="match status" value="1"/>
</dbReference>
<evidence type="ECO:0000256" key="2">
    <source>
        <dbReference type="ARBA" id="ARBA00006751"/>
    </source>
</evidence>
<dbReference type="CDD" id="cd09009">
    <property type="entry name" value="PNP-EcPNPII_like"/>
    <property type="match status" value="1"/>
</dbReference>
<evidence type="ECO:0000256" key="10">
    <source>
        <dbReference type="ARBA" id="ARBA00023970"/>
    </source>
</evidence>
<dbReference type="AlphaFoldDB" id="A0A7R8CDS0"/>
<organism evidence="14 15">
    <name type="scientific">Lepeophtheirus salmonis</name>
    <name type="common">Salmon louse</name>
    <name type="synonym">Caligus salmonis</name>
    <dbReference type="NCBI Taxonomy" id="72036"/>
    <lineage>
        <taxon>Eukaryota</taxon>
        <taxon>Metazoa</taxon>
        <taxon>Ecdysozoa</taxon>
        <taxon>Arthropoda</taxon>
        <taxon>Crustacea</taxon>
        <taxon>Multicrustacea</taxon>
        <taxon>Hexanauplia</taxon>
        <taxon>Copepoda</taxon>
        <taxon>Siphonostomatoida</taxon>
        <taxon>Caligidae</taxon>
        <taxon>Lepeophtheirus</taxon>
    </lineage>
</organism>
<dbReference type="GO" id="GO:0009116">
    <property type="term" value="P:nucleoside metabolic process"/>
    <property type="evidence" value="ECO:0007669"/>
    <property type="project" value="InterPro"/>
</dbReference>
<evidence type="ECO:0000256" key="7">
    <source>
        <dbReference type="ARBA" id="ARBA00023918"/>
    </source>
</evidence>
<evidence type="ECO:0000256" key="12">
    <source>
        <dbReference type="PIRSR" id="PIRSR000477-2"/>
    </source>
</evidence>
<comment type="similarity">
    <text evidence="2 11">Belongs to the PNP/MTAP phosphorylase family.</text>
</comment>
<reference evidence="14" key="1">
    <citation type="submission" date="2021-02" db="EMBL/GenBank/DDBJ databases">
        <authorList>
            <person name="Bekaert M."/>
        </authorList>
    </citation>
    <scope>NUCLEOTIDE SEQUENCE</scope>
    <source>
        <strain evidence="14">IoA-00</strain>
    </source>
</reference>
<evidence type="ECO:0000256" key="3">
    <source>
        <dbReference type="ARBA" id="ARBA00011886"/>
    </source>
</evidence>
<comment type="catalytic activity">
    <reaction evidence="8">
        <text>2'-deoxyguanosine + phosphate = 2-deoxy-alpha-D-ribose 1-phosphate + guanine</text>
        <dbReference type="Rhea" id="RHEA:27738"/>
        <dbReference type="ChEBI" id="CHEBI:16235"/>
        <dbReference type="ChEBI" id="CHEBI:17172"/>
        <dbReference type="ChEBI" id="CHEBI:43474"/>
        <dbReference type="ChEBI" id="CHEBI:57259"/>
        <dbReference type="EC" id="2.4.2.1"/>
    </reaction>
</comment>
<comment type="catalytic activity">
    <reaction evidence="10">
        <text>guanosine + phosphate = alpha-D-ribose 1-phosphate + guanine</text>
        <dbReference type="Rhea" id="RHEA:13233"/>
        <dbReference type="ChEBI" id="CHEBI:16235"/>
        <dbReference type="ChEBI" id="CHEBI:16750"/>
        <dbReference type="ChEBI" id="CHEBI:43474"/>
        <dbReference type="ChEBI" id="CHEBI:57720"/>
        <dbReference type="EC" id="2.4.2.1"/>
    </reaction>
</comment>
<evidence type="ECO:0000256" key="5">
    <source>
        <dbReference type="ARBA" id="ARBA00022676"/>
    </source>
</evidence>
<comment type="pathway">
    <text evidence="1 11">Purine metabolism; purine nucleoside salvage.</text>
</comment>
<proteinExistence type="inferred from homology"/>
<dbReference type="NCBIfam" id="TIGR01697">
    <property type="entry name" value="PNPH-PUNA-XAPA"/>
    <property type="match status" value="1"/>
</dbReference>
<evidence type="ECO:0000256" key="11">
    <source>
        <dbReference type="PIRNR" id="PIRNR000477"/>
    </source>
</evidence>
<dbReference type="InterPro" id="IPR035994">
    <property type="entry name" value="Nucleoside_phosphorylase_sf"/>
</dbReference>
<feature type="binding site" evidence="12">
    <location>
        <position position="52"/>
    </location>
    <ligand>
        <name>phosphate</name>
        <dbReference type="ChEBI" id="CHEBI:43474"/>
    </ligand>
</feature>